<dbReference type="HOGENOM" id="CLU_049109_3_2_1"/>
<dbReference type="EMBL" id="GL385397">
    <property type="protein sequence ID" value="EJT75908.1"/>
    <property type="molecule type" value="Genomic_DNA"/>
</dbReference>
<keyword evidence="4 6" id="KW-1133">Transmembrane helix</keyword>
<evidence type="ECO:0000256" key="1">
    <source>
        <dbReference type="ARBA" id="ARBA00004141"/>
    </source>
</evidence>
<accession>J3NX26</accession>
<reference evidence="9" key="4">
    <citation type="journal article" date="2015" name="G3 (Bethesda)">
        <title>Genome sequences of three phytopathogenic species of the Magnaporthaceae family of fungi.</title>
        <authorList>
            <person name="Okagaki L.H."/>
            <person name="Nunes C.C."/>
            <person name="Sailsbery J."/>
            <person name="Clay B."/>
            <person name="Brown D."/>
            <person name="John T."/>
            <person name="Oh Y."/>
            <person name="Young N."/>
            <person name="Fitzgerald M."/>
            <person name="Haas B.J."/>
            <person name="Zeng Q."/>
            <person name="Young S."/>
            <person name="Adiconis X."/>
            <person name="Fan L."/>
            <person name="Levin J.Z."/>
            <person name="Mitchell T.K."/>
            <person name="Okubara P.A."/>
            <person name="Farman M.L."/>
            <person name="Kohn L.M."/>
            <person name="Birren B."/>
            <person name="Ma L.-J."/>
            <person name="Dean R.A."/>
        </authorList>
    </citation>
    <scope>NUCLEOTIDE SEQUENCE</scope>
    <source>
        <strain evidence="9">R3-111a-1</strain>
    </source>
</reference>
<evidence type="ECO:0000256" key="3">
    <source>
        <dbReference type="ARBA" id="ARBA00022692"/>
    </source>
</evidence>
<dbReference type="VEuPathDB" id="FungiDB:GGTG_05834"/>
<comment type="subcellular location">
    <subcellularLocation>
        <location evidence="1">Membrane</location>
        <topology evidence="1">Multi-pass membrane protein</topology>
    </subcellularLocation>
</comment>
<sequence>MSLRIRKRLVATTAMQAACLKAAANITAQVATIWKLGPGPGHPAALDWGRVAEFSFYGFVSAGLGFPWQHWLEYHFPTKTTPAAAATHGAAVGSWIKGVPGQQPQPQVHDGHDPDDPEKKQPPSARGRPPPSPDVQQQPSAQAPLTPGSGGVASSSATASISWLNVTYKLVLDQTLWLLFTTTIFLIFTNVLRVPSGEVLFQVWKEKTWYIIKAAWHVWPLVAICNFAFVPVDYRVLVAACVGFAWNVFLSLITMSNG</sequence>
<reference evidence="10" key="1">
    <citation type="submission" date="2010-07" db="EMBL/GenBank/DDBJ databases">
        <title>The genome sequence of Gaeumannomyces graminis var. tritici strain R3-111a-1.</title>
        <authorList>
            <consortium name="The Broad Institute Genome Sequencing Platform"/>
            <person name="Ma L.-J."/>
            <person name="Dead R."/>
            <person name="Young S."/>
            <person name="Zeng Q."/>
            <person name="Koehrsen M."/>
            <person name="Alvarado L."/>
            <person name="Berlin A."/>
            <person name="Chapman S.B."/>
            <person name="Chen Z."/>
            <person name="Freedman E."/>
            <person name="Gellesch M."/>
            <person name="Goldberg J."/>
            <person name="Griggs A."/>
            <person name="Gujja S."/>
            <person name="Heilman E.R."/>
            <person name="Heiman D."/>
            <person name="Hepburn T."/>
            <person name="Howarth C."/>
            <person name="Jen D."/>
            <person name="Larson L."/>
            <person name="Mehta T."/>
            <person name="Neiman D."/>
            <person name="Pearson M."/>
            <person name="Roberts A."/>
            <person name="Saif S."/>
            <person name="Shea T."/>
            <person name="Shenoy N."/>
            <person name="Sisk P."/>
            <person name="Stolte C."/>
            <person name="Sykes S."/>
            <person name="Walk T."/>
            <person name="White J."/>
            <person name="Yandava C."/>
            <person name="Haas B."/>
            <person name="Nusbaum C."/>
            <person name="Birren B."/>
        </authorList>
    </citation>
    <scope>NUCLEOTIDE SEQUENCE [LARGE SCALE GENOMIC DNA]</scope>
    <source>
        <strain evidence="10">R3-111a-1</strain>
    </source>
</reference>
<organism evidence="8">
    <name type="scientific">Gaeumannomyces tritici (strain R3-111a-1)</name>
    <name type="common">Wheat and barley take-all root rot fungus</name>
    <name type="synonym">Gaeumannomyces graminis var. tritici</name>
    <dbReference type="NCBI Taxonomy" id="644352"/>
    <lineage>
        <taxon>Eukaryota</taxon>
        <taxon>Fungi</taxon>
        <taxon>Dikarya</taxon>
        <taxon>Ascomycota</taxon>
        <taxon>Pezizomycotina</taxon>
        <taxon>Sordariomycetes</taxon>
        <taxon>Sordariomycetidae</taxon>
        <taxon>Magnaporthales</taxon>
        <taxon>Magnaporthaceae</taxon>
        <taxon>Gaeumannomyces</taxon>
    </lineage>
</organism>
<evidence type="ECO:0000256" key="4">
    <source>
        <dbReference type="ARBA" id="ARBA00022989"/>
    </source>
</evidence>
<dbReference type="STRING" id="644352.J3NX26"/>
<dbReference type="RefSeq" id="XP_009221908.1">
    <property type="nucleotide sequence ID" value="XM_009223644.1"/>
</dbReference>
<feature type="transmembrane region" description="Helical" evidence="6">
    <location>
        <begin position="236"/>
        <end position="255"/>
    </location>
</feature>
<feature type="compositionally biased region" description="Low complexity" evidence="7">
    <location>
        <begin position="134"/>
        <end position="144"/>
    </location>
</feature>
<evidence type="ECO:0000256" key="5">
    <source>
        <dbReference type="ARBA" id="ARBA00023136"/>
    </source>
</evidence>
<dbReference type="PANTHER" id="PTHR11266">
    <property type="entry name" value="PEROXISOMAL MEMBRANE PROTEIN 2, PXMP2 MPV17"/>
    <property type="match status" value="1"/>
</dbReference>
<dbReference type="EnsemblFungi" id="EJT75908">
    <property type="protein sequence ID" value="EJT75908"/>
    <property type="gene ID" value="GGTG_05834"/>
</dbReference>
<dbReference type="PANTHER" id="PTHR11266:SF80">
    <property type="entry name" value="PEROXISOMAL MEMBRANE PROTEIN 2"/>
    <property type="match status" value="1"/>
</dbReference>
<dbReference type="OrthoDB" id="10267969at2759"/>
<feature type="transmembrane region" description="Helical" evidence="6">
    <location>
        <begin position="176"/>
        <end position="196"/>
    </location>
</feature>
<evidence type="ECO:0000313" key="10">
    <source>
        <dbReference type="Proteomes" id="UP000006039"/>
    </source>
</evidence>
<dbReference type="InterPro" id="IPR007248">
    <property type="entry name" value="Mpv17_PMP22"/>
</dbReference>
<reference evidence="9" key="5">
    <citation type="submission" date="2018-04" db="UniProtKB">
        <authorList>
            <consortium name="EnsemblFungi"/>
        </authorList>
    </citation>
    <scope>IDENTIFICATION</scope>
    <source>
        <strain evidence="9">R3-111a-1</strain>
    </source>
</reference>
<dbReference type="GO" id="GO:0005778">
    <property type="term" value="C:peroxisomal membrane"/>
    <property type="evidence" value="ECO:0007669"/>
    <property type="project" value="TreeGrafter"/>
</dbReference>
<evidence type="ECO:0000256" key="2">
    <source>
        <dbReference type="ARBA" id="ARBA00006824"/>
    </source>
</evidence>
<feature type="transmembrane region" description="Helical" evidence="6">
    <location>
        <begin position="208"/>
        <end position="230"/>
    </location>
</feature>
<dbReference type="Pfam" id="PF04117">
    <property type="entry name" value="Mpv17_PMP22"/>
    <property type="match status" value="1"/>
</dbReference>
<keyword evidence="5 6" id="KW-0472">Membrane</keyword>
<gene>
    <name evidence="9" type="primary">20346292</name>
    <name evidence="8" type="ORF">GGTG_05834</name>
</gene>
<keyword evidence="3 6" id="KW-0812">Transmembrane</keyword>
<feature type="compositionally biased region" description="Basic and acidic residues" evidence="7">
    <location>
        <begin position="109"/>
        <end position="121"/>
    </location>
</feature>
<dbReference type="eggNOG" id="ENOG502SQQ5">
    <property type="taxonomic scope" value="Eukaryota"/>
</dbReference>
<dbReference type="Proteomes" id="UP000006039">
    <property type="component" value="Unassembled WGS sequence"/>
</dbReference>
<comment type="similarity">
    <text evidence="2 6">Belongs to the peroxisomal membrane protein PXMP2/4 family.</text>
</comment>
<dbReference type="AlphaFoldDB" id="J3NX26"/>
<evidence type="ECO:0000313" key="8">
    <source>
        <dbReference type="EMBL" id="EJT75908.1"/>
    </source>
</evidence>
<dbReference type="GeneID" id="20346292"/>
<keyword evidence="10" id="KW-1185">Reference proteome</keyword>
<protein>
    <recommendedName>
        <fullName evidence="11">Integral membrane protein</fullName>
    </recommendedName>
</protein>
<reference evidence="8" key="2">
    <citation type="submission" date="2010-07" db="EMBL/GenBank/DDBJ databases">
        <authorList>
            <consortium name="The Broad Institute Genome Sequencing Platform"/>
            <consortium name="Broad Institute Genome Sequencing Center for Infectious Disease"/>
            <person name="Ma L.-J."/>
            <person name="Dead R."/>
            <person name="Young S."/>
            <person name="Zeng Q."/>
            <person name="Koehrsen M."/>
            <person name="Alvarado L."/>
            <person name="Berlin A."/>
            <person name="Chapman S.B."/>
            <person name="Chen Z."/>
            <person name="Freedman E."/>
            <person name="Gellesch M."/>
            <person name="Goldberg J."/>
            <person name="Griggs A."/>
            <person name="Gujja S."/>
            <person name="Heilman E.R."/>
            <person name="Heiman D."/>
            <person name="Hepburn T."/>
            <person name="Howarth C."/>
            <person name="Jen D."/>
            <person name="Larson L."/>
            <person name="Mehta T."/>
            <person name="Neiman D."/>
            <person name="Pearson M."/>
            <person name="Roberts A."/>
            <person name="Saif S."/>
            <person name="Shea T."/>
            <person name="Shenoy N."/>
            <person name="Sisk P."/>
            <person name="Stolte C."/>
            <person name="Sykes S."/>
            <person name="Walk T."/>
            <person name="White J."/>
            <person name="Yandava C."/>
            <person name="Haas B."/>
            <person name="Nusbaum C."/>
            <person name="Birren B."/>
        </authorList>
    </citation>
    <scope>NUCLEOTIDE SEQUENCE</scope>
    <source>
        <strain evidence="8">R3-111a-1</strain>
    </source>
</reference>
<feature type="compositionally biased region" description="Low complexity" evidence="7">
    <location>
        <begin position="98"/>
        <end position="108"/>
    </location>
</feature>
<evidence type="ECO:0000256" key="6">
    <source>
        <dbReference type="RuleBase" id="RU363053"/>
    </source>
</evidence>
<feature type="region of interest" description="Disordered" evidence="7">
    <location>
        <begin position="95"/>
        <end position="151"/>
    </location>
</feature>
<proteinExistence type="inferred from homology"/>
<reference evidence="8" key="3">
    <citation type="submission" date="2010-09" db="EMBL/GenBank/DDBJ databases">
        <title>Annotation of Gaeumannomyces graminis var. tritici R3-111a-1.</title>
        <authorList>
            <consortium name="The Broad Institute Genome Sequencing Platform"/>
            <person name="Ma L.-J."/>
            <person name="Dead R."/>
            <person name="Young S.K."/>
            <person name="Zeng Q."/>
            <person name="Gargeya S."/>
            <person name="Fitzgerald M."/>
            <person name="Haas B."/>
            <person name="Abouelleil A."/>
            <person name="Alvarado L."/>
            <person name="Arachchi H.M."/>
            <person name="Berlin A."/>
            <person name="Brown A."/>
            <person name="Chapman S.B."/>
            <person name="Chen Z."/>
            <person name="Dunbar C."/>
            <person name="Freedman E."/>
            <person name="Gearin G."/>
            <person name="Gellesch M."/>
            <person name="Goldberg J."/>
            <person name="Griggs A."/>
            <person name="Gujja S."/>
            <person name="Heiman D."/>
            <person name="Howarth C."/>
            <person name="Larson L."/>
            <person name="Lui A."/>
            <person name="MacDonald P.J.P."/>
            <person name="Mehta T."/>
            <person name="Montmayeur A."/>
            <person name="Murphy C."/>
            <person name="Neiman D."/>
            <person name="Pearson M."/>
            <person name="Priest M."/>
            <person name="Roberts A."/>
            <person name="Saif S."/>
            <person name="Shea T."/>
            <person name="Shenoy N."/>
            <person name="Sisk P."/>
            <person name="Stolte C."/>
            <person name="Sykes S."/>
            <person name="Yandava C."/>
            <person name="Wortman J."/>
            <person name="Nusbaum C."/>
            <person name="Birren B."/>
        </authorList>
    </citation>
    <scope>NUCLEOTIDE SEQUENCE</scope>
    <source>
        <strain evidence="8">R3-111a-1</strain>
    </source>
</reference>
<evidence type="ECO:0000313" key="9">
    <source>
        <dbReference type="EnsemblFungi" id="EJT75908"/>
    </source>
</evidence>
<name>J3NX26_GAET3</name>
<evidence type="ECO:0000256" key="7">
    <source>
        <dbReference type="SAM" id="MobiDB-lite"/>
    </source>
</evidence>
<evidence type="ECO:0008006" key="11">
    <source>
        <dbReference type="Google" id="ProtNLM"/>
    </source>
</evidence>